<name>A0A074WIU6_9PEZI</name>
<feature type="compositionally biased region" description="Polar residues" evidence="1">
    <location>
        <begin position="247"/>
        <end position="266"/>
    </location>
</feature>
<feature type="transmembrane region" description="Helical" evidence="2">
    <location>
        <begin position="303"/>
        <end position="325"/>
    </location>
</feature>
<organism evidence="3 4">
    <name type="scientific">Aureobasidium namibiae CBS 147.97</name>
    <dbReference type="NCBI Taxonomy" id="1043004"/>
    <lineage>
        <taxon>Eukaryota</taxon>
        <taxon>Fungi</taxon>
        <taxon>Dikarya</taxon>
        <taxon>Ascomycota</taxon>
        <taxon>Pezizomycotina</taxon>
        <taxon>Dothideomycetes</taxon>
        <taxon>Dothideomycetidae</taxon>
        <taxon>Dothideales</taxon>
        <taxon>Saccotheciaceae</taxon>
        <taxon>Aureobasidium</taxon>
    </lineage>
</organism>
<keyword evidence="4" id="KW-1185">Reference proteome</keyword>
<accession>A0A074WIU6</accession>
<dbReference type="HOGENOM" id="CLU_754361_0_0_1"/>
<dbReference type="EMBL" id="KL584710">
    <property type="protein sequence ID" value="KEQ72978.1"/>
    <property type="molecule type" value="Genomic_DNA"/>
</dbReference>
<evidence type="ECO:0008006" key="5">
    <source>
        <dbReference type="Google" id="ProtNLM"/>
    </source>
</evidence>
<dbReference type="Proteomes" id="UP000027730">
    <property type="component" value="Unassembled WGS sequence"/>
</dbReference>
<reference evidence="3 4" key="1">
    <citation type="journal article" date="2014" name="BMC Genomics">
        <title>Genome sequencing of four Aureobasidium pullulans varieties: biotechnological potential, stress tolerance, and description of new species.</title>
        <authorList>
            <person name="Gostin Ar C."/>
            <person name="Ohm R.A."/>
            <person name="Kogej T."/>
            <person name="Sonjak S."/>
            <person name="Turk M."/>
            <person name="Zajc J."/>
            <person name="Zalar P."/>
            <person name="Grube M."/>
            <person name="Sun H."/>
            <person name="Han J."/>
            <person name="Sharma A."/>
            <person name="Chiniquy J."/>
            <person name="Ngan C.Y."/>
            <person name="Lipzen A."/>
            <person name="Barry K."/>
            <person name="Grigoriev I.V."/>
            <person name="Gunde-Cimerman N."/>
        </authorList>
    </citation>
    <scope>NUCLEOTIDE SEQUENCE [LARGE SCALE GENOMIC DNA]</scope>
    <source>
        <strain evidence="3 4">CBS 147.97</strain>
    </source>
</reference>
<feature type="compositionally biased region" description="Low complexity" evidence="1">
    <location>
        <begin position="267"/>
        <end position="280"/>
    </location>
</feature>
<keyword evidence="2" id="KW-0472">Membrane</keyword>
<feature type="compositionally biased region" description="Low complexity" evidence="1">
    <location>
        <begin position="287"/>
        <end position="297"/>
    </location>
</feature>
<evidence type="ECO:0000256" key="1">
    <source>
        <dbReference type="SAM" id="MobiDB-lite"/>
    </source>
</evidence>
<keyword evidence="2" id="KW-1133">Transmembrane helix</keyword>
<keyword evidence="2" id="KW-0812">Transmembrane</keyword>
<dbReference type="GeneID" id="25410642"/>
<dbReference type="OrthoDB" id="3927828at2759"/>
<protein>
    <recommendedName>
        <fullName evidence="5">Mid2 domain-containing protein</fullName>
    </recommendedName>
</protein>
<sequence length="407" mass="43049">MVGRGSRFVQEPLHVSDTSLCHGQRIVFLRDSASSSRSAMFTPALTASEAQFTLFPSPSLSLPAIAHTTLVHAVRRDDSSEVLTNDQTCGYTSGAWSSAVTCGPQASCTYYAVPNAPNFGCCTDGQGCDYVSTCLDYGAKGNINTYAGVGLGNQKFMCGSLIPYCSTLVLYGQTYGPGSTQSYYYYSCQATTAPPVIAFQTTFDERDAAASSTTASTSPTTINPSSSPTTSTTSSSSLNLSSTINSVPNSSQPTQTASSDATNPTKSDGTSTSSNLPSSSIAMPSATSTHQTSSTGLSQTSQIGTAVGASIGVCILLASLAFWFYRHRKAKADRKWLNQPPQSFDVYPQHMDSTKSAFPFDYRSTSQRTNFSGKSEGGMQTIYELSTTGGTHELSSTGRMYELPANH</sequence>
<dbReference type="RefSeq" id="XP_013426970.1">
    <property type="nucleotide sequence ID" value="XM_013571516.1"/>
</dbReference>
<evidence type="ECO:0000313" key="4">
    <source>
        <dbReference type="Proteomes" id="UP000027730"/>
    </source>
</evidence>
<feature type="region of interest" description="Disordered" evidence="1">
    <location>
        <begin position="209"/>
        <end position="297"/>
    </location>
</feature>
<gene>
    <name evidence="3" type="ORF">M436DRAFT_47093</name>
</gene>
<dbReference type="STRING" id="1043004.A0A074WIU6"/>
<evidence type="ECO:0000313" key="3">
    <source>
        <dbReference type="EMBL" id="KEQ72978.1"/>
    </source>
</evidence>
<feature type="compositionally biased region" description="Low complexity" evidence="1">
    <location>
        <begin position="209"/>
        <end position="246"/>
    </location>
</feature>
<evidence type="ECO:0000256" key="2">
    <source>
        <dbReference type="SAM" id="Phobius"/>
    </source>
</evidence>
<proteinExistence type="predicted"/>
<dbReference type="AlphaFoldDB" id="A0A074WIU6"/>